<evidence type="ECO:0000256" key="11">
    <source>
        <dbReference type="RuleBase" id="RU003780"/>
    </source>
</evidence>
<comment type="catalytic activity">
    <reaction evidence="1 9 11">
        <text>Hydrolyzes single-stranded DNA or mismatched double-stranded DNA and polynucleotides, releasing free uracil.</text>
        <dbReference type="EC" id="3.2.2.27"/>
    </reaction>
</comment>
<dbReference type="NCBIfam" id="TIGR00628">
    <property type="entry name" value="ung"/>
    <property type="match status" value="1"/>
</dbReference>
<keyword evidence="8 9" id="KW-0234">DNA repair</keyword>
<dbReference type="SMART" id="SM00987">
    <property type="entry name" value="UreE_C"/>
    <property type="match status" value="1"/>
</dbReference>
<dbReference type="FunFam" id="3.40.470.10:FF:000001">
    <property type="entry name" value="Uracil-DNA glycosylase"/>
    <property type="match status" value="1"/>
</dbReference>
<dbReference type="InterPro" id="IPR002043">
    <property type="entry name" value="UDG_fam1"/>
</dbReference>
<evidence type="ECO:0000256" key="10">
    <source>
        <dbReference type="PROSITE-ProRule" id="PRU10072"/>
    </source>
</evidence>
<feature type="active site" description="Proton acceptor" evidence="9 10">
    <location>
        <position position="66"/>
    </location>
</feature>
<evidence type="ECO:0000256" key="3">
    <source>
        <dbReference type="ARBA" id="ARBA00008184"/>
    </source>
</evidence>
<dbReference type="Proteomes" id="UP000255024">
    <property type="component" value="Unassembled WGS sequence"/>
</dbReference>
<evidence type="ECO:0000256" key="1">
    <source>
        <dbReference type="ARBA" id="ARBA00001400"/>
    </source>
</evidence>
<gene>
    <name evidence="9 13" type="primary">ung</name>
    <name evidence="13" type="ORF">NCTC11179_01574</name>
</gene>
<keyword evidence="9" id="KW-0963">Cytoplasm</keyword>
<dbReference type="NCBIfam" id="NF003589">
    <property type="entry name" value="PRK05254.1-2"/>
    <property type="match status" value="1"/>
</dbReference>
<dbReference type="InterPro" id="IPR005122">
    <property type="entry name" value="Uracil-DNA_glycosylase-like"/>
</dbReference>
<dbReference type="EMBL" id="UGQL01000001">
    <property type="protein sequence ID" value="STZ28036.1"/>
    <property type="molecule type" value="Genomic_DNA"/>
</dbReference>
<proteinExistence type="inferred from homology"/>
<dbReference type="InterPro" id="IPR018085">
    <property type="entry name" value="Ura-DNA_Glyclase_AS"/>
</dbReference>
<evidence type="ECO:0000256" key="2">
    <source>
        <dbReference type="ARBA" id="ARBA00002631"/>
    </source>
</evidence>
<name>A0A378RLZ7_MYROD</name>
<dbReference type="NCBIfam" id="NF003588">
    <property type="entry name" value="PRK05254.1-1"/>
    <property type="match status" value="1"/>
</dbReference>
<feature type="domain" description="Uracil-DNA glycosylase-like" evidence="12">
    <location>
        <begin position="51"/>
        <end position="211"/>
    </location>
</feature>
<dbReference type="PANTHER" id="PTHR11264">
    <property type="entry name" value="URACIL-DNA GLYCOSYLASE"/>
    <property type="match status" value="1"/>
</dbReference>
<dbReference type="GO" id="GO:0097510">
    <property type="term" value="P:base-excision repair, AP site formation via deaminated base removal"/>
    <property type="evidence" value="ECO:0007669"/>
    <property type="project" value="TreeGrafter"/>
</dbReference>
<evidence type="ECO:0000313" key="14">
    <source>
        <dbReference type="Proteomes" id="UP000255024"/>
    </source>
</evidence>
<evidence type="ECO:0000256" key="4">
    <source>
        <dbReference type="ARBA" id="ARBA00012030"/>
    </source>
</evidence>
<evidence type="ECO:0000256" key="5">
    <source>
        <dbReference type="ARBA" id="ARBA00018429"/>
    </source>
</evidence>
<dbReference type="InterPro" id="IPR036895">
    <property type="entry name" value="Uracil-DNA_glycosylase-like_sf"/>
</dbReference>
<keyword evidence="6 9" id="KW-0227">DNA damage</keyword>
<dbReference type="GO" id="GO:0005737">
    <property type="term" value="C:cytoplasm"/>
    <property type="evidence" value="ECO:0007669"/>
    <property type="project" value="UniProtKB-SubCell"/>
</dbReference>
<evidence type="ECO:0000259" key="12">
    <source>
        <dbReference type="SMART" id="SM00986"/>
    </source>
</evidence>
<comment type="function">
    <text evidence="2 9 11">Excises uracil residues from the DNA which can arise as a result of misincorporation of dUMP residues by DNA polymerase or due to deamination of cytosine.</text>
</comment>
<dbReference type="Gene3D" id="3.40.470.10">
    <property type="entry name" value="Uracil-DNA glycosylase-like domain"/>
    <property type="match status" value="1"/>
</dbReference>
<comment type="similarity">
    <text evidence="3 9 11">Belongs to the uracil-DNA glycosylase (UDG) superfamily. UNG family.</text>
</comment>
<protein>
    <recommendedName>
        <fullName evidence="5 9">Uracil-DNA glycosylase</fullName>
        <shortName evidence="9">UDG</shortName>
        <ecNumber evidence="4 9">3.2.2.27</ecNumber>
    </recommendedName>
</protein>
<evidence type="ECO:0000256" key="9">
    <source>
        <dbReference type="HAMAP-Rule" id="MF_00148"/>
    </source>
</evidence>
<keyword evidence="7 9" id="KW-0378">Hydrolase</keyword>
<evidence type="ECO:0000313" key="13">
    <source>
        <dbReference type="EMBL" id="STZ28036.1"/>
    </source>
</evidence>
<dbReference type="NCBIfam" id="NF003592">
    <property type="entry name" value="PRK05254.1-5"/>
    <property type="match status" value="1"/>
</dbReference>
<dbReference type="NCBIfam" id="NF003591">
    <property type="entry name" value="PRK05254.1-4"/>
    <property type="match status" value="1"/>
</dbReference>
<organism evidence="13 14">
    <name type="scientific">Myroides odoratus</name>
    <name type="common">Flavobacterium odoratum</name>
    <dbReference type="NCBI Taxonomy" id="256"/>
    <lineage>
        <taxon>Bacteria</taxon>
        <taxon>Pseudomonadati</taxon>
        <taxon>Bacteroidota</taxon>
        <taxon>Flavobacteriia</taxon>
        <taxon>Flavobacteriales</taxon>
        <taxon>Flavobacteriaceae</taxon>
        <taxon>Myroides</taxon>
    </lineage>
</organism>
<dbReference type="HAMAP" id="MF_00148">
    <property type="entry name" value="UDG"/>
    <property type="match status" value="1"/>
</dbReference>
<dbReference type="Pfam" id="PF03167">
    <property type="entry name" value="UDG"/>
    <property type="match status" value="1"/>
</dbReference>
<dbReference type="SUPFAM" id="SSF52141">
    <property type="entry name" value="Uracil-DNA glycosylase-like"/>
    <property type="match status" value="1"/>
</dbReference>
<dbReference type="EC" id="3.2.2.27" evidence="4 9"/>
<dbReference type="PROSITE" id="PS00130">
    <property type="entry name" value="U_DNA_GLYCOSYLASE"/>
    <property type="match status" value="1"/>
</dbReference>
<keyword evidence="13" id="KW-0326">Glycosidase</keyword>
<sequence length="223" mass="25409">MSFKLQHTSWNTVLQSEFEKPYFKDLQAFVAQERETKTIYPPQEQVFKALESLDFSDVKVVILGQDPYHGEFQANGLAFSVHKGVKFPPSLKNIFKELEEDLGIKNIHNGDLSSWAKQGVLLLNATLTVEASKAGSHQKKGWEMFTDAVIERVATELEHVVFVLWGSYAQKKGKMIDRSKHFVIETAHPSPLSVYRGFYGSKPFSKINDYLVETGQEPINWQI</sequence>
<dbReference type="GO" id="GO:0004844">
    <property type="term" value="F:uracil DNA N-glycosylase activity"/>
    <property type="evidence" value="ECO:0007669"/>
    <property type="project" value="UniProtKB-UniRule"/>
</dbReference>
<comment type="subcellular location">
    <subcellularLocation>
        <location evidence="9">Cytoplasm</location>
    </subcellularLocation>
</comment>
<dbReference type="AlphaFoldDB" id="A0A378RLZ7"/>
<dbReference type="SMART" id="SM00986">
    <property type="entry name" value="UDG"/>
    <property type="match status" value="1"/>
</dbReference>
<dbReference type="PANTHER" id="PTHR11264:SF0">
    <property type="entry name" value="URACIL-DNA GLYCOSYLASE"/>
    <property type="match status" value="1"/>
</dbReference>
<evidence type="ECO:0000256" key="7">
    <source>
        <dbReference type="ARBA" id="ARBA00022801"/>
    </source>
</evidence>
<reference evidence="13 14" key="1">
    <citation type="submission" date="2018-06" db="EMBL/GenBank/DDBJ databases">
        <authorList>
            <consortium name="Pathogen Informatics"/>
            <person name="Doyle S."/>
        </authorList>
    </citation>
    <scope>NUCLEOTIDE SEQUENCE [LARGE SCALE GENOMIC DNA]</scope>
    <source>
        <strain evidence="13 14">NCTC11179</strain>
    </source>
</reference>
<keyword evidence="14" id="KW-1185">Reference proteome</keyword>
<accession>A0A378RLZ7</accession>
<dbReference type="RefSeq" id="WP_115090858.1">
    <property type="nucleotide sequence ID" value="NZ_CP068107.1"/>
</dbReference>
<dbReference type="CDD" id="cd10027">
    <property type="entry name" value="UDG-F1-like"/>
    <property type="match status" value="1"/>
</dbReference>
<evidence type="ECO:0000256" key="6">
    <source>
        <dbReference type="ARBA" id="ARBA00022763"/>
    </source>
</evidence>
<evidence type="ECO:0000256" key="8">
    <source>
        <dbReference type="ARBA" id="ARBA00023204"/>
    </source>
</evidence>